<comment type="caution">
    <text evidence="4">The sequence shown here is derived from an EMBL/GenBank/DDBJ whole genome shotgun (WGS) entry which is preliminary data.</text>
</comment>
<reference evidence="5 6" key="2">
    <citation type="submission" date="2024-05" db="EMBL/GenBank/DDBJ databases">
        <authorList>
            <person name="Chen Y."/>
            <person name="Shah S."/>
            <person name="Dougan E. K."/>
            <person name="Thang M."/>
            <person name="Chan C."/>
        </authorList>
    </citation>
    <scope>NUCLEOTIDE SEQUENCE [LARGE SCALE GENOMIC DNA]</scope>
</reference>
<dbReference type="PANTHER" id="PTHR48050">
    <property type="entry name" value="STEROL 3-BETA-GLUCOSYLTRANSFERASE"/>
    <property type="match status" value="1"/>
</dbReference>
<dbReference type="InterPro" id="IPR010610">
    <property type="entry name" value="EryCIII-like_C"/>
</dbReference>
<dbReference type="Pfam" id="PF06722">
    <property type="entry name" value="EryCIII-like_C"/>
    <property type="match status" value="1"/>
</dbReference>
<feature type="domain" description="Erythromycin biosynthesis protein CIII-like C-terminal" evidence="3">
    <location>
        <begin position="228"/>
        <end position="348"/>
    </location>
</feature>
<evidence type="ECO:0000313" key="4">
    <source>
        <dbReference type="EMBL" id="CAI3979334.1"/>
    </source>
</evidence>
<reference evidence="4" key="1">
    <citation type="submission" date="2022-10" db="EMBL/GenBank/DDBJ databases">
        <authorList>
            <person name="Chen Y."/>
            <person name="Dougan E. K."/>
            <person name="Chan C."/>
            <person name="Rhodes N."/>
            <person name="Thang M."/>
        </authorList>
    </citation>
    <scope>NUCLEOTIDE SEQUENCE</scope>
</reference>
<proteinExistence type="predicted"/>
<dbReference type="SUPFAM" id="SSF53756">
    <property type="entry name" value="UDP-Glycosyltransferase/glycogen phosphorylase"/>
    <property type="match status" value="1"/>
</dbReference>
<gene>
    <name evidence="4" type="ORF">C1SCF055_LOCUS7293</name>
</gene>
<sequence length="398" mass="44570">MLQRLVTALKDFQPDLILSSYLSMTDSMNVGIGLKIPVLFLGMQVMICSNYLAAFGMFPRLPTTFSLNRRLWNYLCEKIATEFNNTSEPFLKQIFDTEDAYTDFRPTMEEFYDICSCDARYPVLLAASLTLHGPLPEDFNDNVHVIGALTLEPTEEAGPDFGGKLQQMEAFLKAGDAPVYVGYGSMTCHNAKFMTLFSLRALMKTGQRGILLGGWAEMSAAALEGEDDSQELLAYCKERVLFMDTAPHGLLFPRCKVIVHHGGAGTLNASAMSGTPTVIVPIFLDQFYHSDLVNVKGFGVGLKAMKILKPEELADAITKCISSEEIRQRAREVAEQMSNEKASSALVKHIDRFIAEYVDTGRFLEERYALRRQVHESTWSHWIGSWLRTYACCSEARK</sequence>
<evidence type="ECO:0000256" key="2">
    <source>
        <dbReference type="SAM" id="Phobius"/>
    </source>
</evidence>
<evidence type="ECO:0000259" key="3">
    <source>
        <dbReference type="Pfam" id="PF06722"/>
    </source>
</evidence>
<keyword evidence="2" id="KW-0812">Transmembrane</keyword>
<keyword evidence="1" id="KW-0808">Transferase</keyword>
<keyword evidence="6" id="KW-1185">Reference proteome</keyword>
<evidence type="ECO:0000313" key="5">
    <source>
        <dbReference type="EMBL" id="CAL4766646.1"/>
    </source>
</evidence>
<dbReference type="InterPro" id="IPR002213">
    <property type="entry name" value="UDP_glucos_trans"/>
</dbReference>
<dbReference type="EMBL" id="CAMXCT030000477">
    <property type="protein sequence ID" value="CAL4766646.1"/>
    <property type="molecule type" value="Genomic_DNA"/>
</dbReference>
<evidence type="ECO:0000313" key="6">
    <source>
        <dbReference type="Proteomes" id="UP001152797"/>
    </source>
</evidence>
<dbReference type="OrthoDB" id="416612at2759"/>
<evidence type="ECO:0000256" key="1">
    <source>
        <dbReference type="ARBA" id="ARBA00022679"/>
    </source>
</evidence>
<dbReference type="PANTHER" id="PTHR48050:SF13">
    <property type="entry name" value="STEROL 3-BETA-GLUCOSYLTRANSFERASE UGT80A2"/>
    <property type="match status" value="1"/>
</dbReference>
<keyword evidence="2" id="KW-0472">Membrane</keyword>
<organism evidence="4">
    <name type="scientific">Cladocopium goreaui</name>
    <dbReference type="NCBI Taxonomy" id="2562237"/>
    <lineage>
        <taxon>Eukaryota</taxon>
        <taxon>Sar</taxon>
        <taxon>Alveolata</taxon>
        <taxon>Dinophyceae</taxon>
        <taxon>Suessiales</taxon>
        <taxon>Symbiodiniaceae</taxon>
        <taxon>Cladocopium</taxon>
    </lineage>
</organism>
<dbReference type="EMBL" id="CAMXCT010000477">
    <property type="protein sequence ID" value="CAI3979334.1"/>
    <property type="molecule type" value="Genomic_DNA"/>
</dbReference>
<protein>
    <submittedName>
        <fullName evidence="5">Sterol 3-beta-glucosyltransferase UGT80A2</fullName>
    </submittedName>
</protein>
<accession>A0A9P1BTS9</accession>
<name>A0A9P1BTS9_9DINO</name>
<dbReference type="CDD" id="cd03784">
    <property type="entry name" value="GT1_Gtf-like"/>
    <property type="match status" value="1"/>
</dbReference>
<dbReference type="Gene3D" id="3.40.50.2000">
    <property type="entry name" value="Glycogen Phosphorylase B"/>
    <property type="match status" value="2"/>
</dbReference>
<dbReference type="FunFam" id="3.40.50.2000:FF:000009">
    <property type="entry name" value="Sterol 3-beta-glucosyltransferase UGT80A2"/>
    <property type="match status" value="1"/>
</dbReference>
<dbReference type="GO" id="GO:0016906">
    <property type="term" value="F:sterol 3-beta-glucosyltransferase activity"/>
    <property type="evidence" value="ECO:0007669"/>
    <property type="project" value="UniProtKB-ARBA"/>
</dbReference>
<dbReference type="Proteomes" id="UP001152797">
    <property type="component" value="Unassembled WGS sequence"/>
</dbReference>
<dbReference type="EMBL" id="CAMXCT020000477">
    <property type="protein sequence ID" value="CAL1132709.1"/>
    <property type="molecule type" value="Genomic_DNA"/>
</dbReference>
<feature type="transmembrane region" description="Helical" evidence="2">
    <location>
        <begin position="38"/>
        <end position="58"/>
    </location>
</feature>
<dbReference type="InterPro" id="IPR050426">
    <property type="entry name" value="Glycosyltransferase_28"/>
</dbReference>
<dbReference type="AlphaFoldDB" id="A0A9P1BTS9"/>
<keyword evidence="2" id="KW-1133">Transmembrane helix</keyword>